<dbReference type="PANTHER" id="PTHR43646">
    <property type="entry name" value="GLYCOSYLTRANSFERASE"/>
    <property type="match status" value="1"/>
</dbReference>
<dbReference type="GO" id="GO:0016757">
    <property type="term" value="F:glycosyltransferase activity"/>
    <property type="evidence" value="ECO:0007669"/>
    <property type="project" value="UniProtKB-KW"/>
</dbReference>
<keyword evidence="3" id="KW-0328">Glycosyltransferase</keyword>
<feature type="domain" description="Glycosyltransferase 2-like" evidence="2">
    <location>
        <begin position="47"/>
        <end position="178"/>
    </location>
</feature>
<keyword evidence="1" id="KW-0472">Membrane</keyword>
<organism evidence="3 4">
    <name type="scientific">Gordonia insulae</name>
    <dbReference type="NCBI Taxonomy" id="2420509"/>
    <lineage>
        <taxon>Bacteria</taxon>
        <taxon>Bacillati</taxon>
        <taxon>Actinomycetota</taxon>
        <taxon>Actinomycetes</taxon>
        <taxon>Mycobacteriales</taxon>
        <taxon>Gordoniaceae</taxon>
        <taxon>Gordonia</taxon>
    </lineage>
</organism>
<dbReference type="EMBL" id="CP033972">
    <property type="protein sequence ID" value="AZG46580.1"/>
    <property type="molecule type" value="Genomic_DNA"/>
</dbReference>
<keyword evidence="1" id="KW-0812">Transmembrane</keyword>
<dbReference type="EC" id="2.4.1.-" evidence="3"/>
<keyword evidence="4" id="KW-1185">Reference proteome</keyword>
<keyword evidence="3" id="KW-0808">Transferase</keyword>
<protein>
    <submittedName>
        <fullName evidence="3">4,4'-diaponeurosporenoate glycosyltransferase</fullName>
        <ecNumber evidence="3">2.4.1.-</ecNumber>
    </submittedName>
</protein>
<keyword evidence="1" id="KW-1133">Transmembrane helix</keyword>
<evidence type="ECO:0000313" key="4">
    <source>
        <dbReference type="Proteomes" id="UP000271469"/>
    </source>
</evidence>
<evidence type="ECO:0000256" key="1">
    <source>
        <dbReference type="SAM" id="Phobius"/>
    </source>
</evidence>
<gene>
    <name evidence="3" type="primary">crtQ</name>
    <name evidence="3" type="ORF">D7316_03181</name>
</gene>
<dbReference type="Gene3D" id="3.90.550.10">
    <property type="entry name" value="Spore Coat Polysaccharide Biosynthesis Protein SpsA, Chain A"/>
    <property type="match status" value="1"/>
</dbReference>
<dbReference type="KEGG" id="gom:D7316_03181"/>
<dbReference type="InterPro" id="IPR029044">
    <property type="entry name" value="Nucleotide-diphossugar_trans"/>
</dbReference>
<dbReference type="OrthoDB" id="9806525at2"/>
<dbReference type="AlphaFoldDB" id="A0A3G8JQY1"/>
<dbReference type="SUPFAM" id="SSF53448">
    <property type="entry name" value="Nucleotide-diphospho-sugar transferases"/>
    <property type="match status" value="1"/>
</dbReference>
<evidence type="ECO:0000313" key="3">
    <source>
        <dbReference type="EMBL" id="AZG46580.1"/>
    </source>
</evidence>
<sequence>MRGEMLARAAVWSGTATAVASLALTIDNARRIRRPDHDAAPAPESLTVLLPVRDEVDNVAACLDSIGAAADRWPGPVHIMVLDDESTDGTADVLVDLAVRDRRIEVLSGSPPPPGWLGKAWACEQLSGRVFHDGVLIFVDADVRVAPSAFAASVALLRQTGLDLVSPYPRQIVGGPVERLVQPLLQWSWMSTLPLGLAERSPRPSLSAANGQLLVVDAAAYRRAGGHGAVRDEVLEDIGLLRAIKRSGGRGVVVEGSELATCRMYDGWQEVRGGYGKSLWTAFGSIPGTVAVTALLILGYVVPAVAATRGSPVGALGYLAGVASRAITARRTGGRVWPDAFAHPLSVVAFAALTTDSVVAHRRGRLRWKGRQVSS</sequence>
<evidence type="ECO:0000259" key="2">
    <source>
        <dbReference type="Pfam" id="PF00535"/>
    </source>
</evidence>
<reference evidence="3 4" key="1">
    <citation type="submission" date="2018-11" db="EMBL/GenBank/DDBJ databases">
        <title>Gordonia insulae sp. nov., isolated from an island soil.</title>
        <authorList>
            <person name="Kim Y.S."/>
            <person name="Kim S.B."/>
        </authorList>
    </citation>
    <scope>NUCLEOTIDE SEQUENCE [LARGE SCALE GENOMIC DNA]</scope>
    <source>
        <strain evidence="3 4">MMS17-SY073</strain>
    </source>
</reference>
<name>A0A3G8JQY1_9ACTN</name>
<proteinExistence type="predicted"/>
<dbReference type="Proteomes" id="UP000271469">
    <property type="component" value="Chromosome"/>
</dbReference>
<dbReference type="CDD" id="cd00761">
    <property type="entry name" value="Glyco_tranf_GTA_type"/>
    <property type="match status" value="1"/>
</dbReference>
<dbReference type="PANTHER" id="PTHR43646:SF3">
    <property type="entry name" value="SLR1566 PROTEIN"/>
    <property type="match status" value="1"/>
</dbReference>
<accession>A0A3G8JQY1</accession>
<dbReference type="InterPro" id="IPR001173">
    <property type="entry name" value="Glyco_trans_2-like"/>
</dbReference>
<dbReference type="Pfam" id="PF00535">
    <property type="entry name" value="Glycos_transf_2"/>
    <property type="match status" value="1"/>
</dbReference>
<feature type="transmembrane region" description="Helical" evidence="1">
    <location>
        <begin position="279"/>
        <end position="302"/>
    </location>
</feature>
<dbReference type="RefSeq" id="WP_124709069.1">
    <property type="nucleotide sequence ID" value="NZ_CP033972.1"/>
</dbReference>